<name>A0ABD3E5H0_9LAMI</name>
<dbReference type="Pfam" id="PF04755">
    <property type="entry name" value="PAP_fibrillin"/>
    <property type="match status" value="1"/>
</dbReference>
<dbReference type="InterPro" id="IPR039633">
    <property type="entry name" value="PAP"/>
</dbReference>
<dbReference type="Proteomes" id="UP001632038">
    <property type="component" value="Unassembled WGS sequence"/>
</dbReference>
<evidence type="ECO:0000313" key="6">
    <source>
        <dbReference type="EMBL" id="KAL3649608.1"/>
    </source>
</evidence>
<evidence type="ECO:0000259" key="5">
    <source>
        <dbReference type="Pfam" id="PF04755"/>
    </source>
</evidence>
<dbReference type="PANTHER" id="PTHR31906">
    <property type="entry name" value="PLASTID-LIPID-ASSOCIATED PROTEIN 4, CHLOROPLASTIC-RELATED"/>
    <property type="match status" value="1"/>
</dbReference>
<evidence type="ECO:0000256" key="2">
    <source>
        <dbReference type="ARBA" id="ARBA00022640"/>
    </source>
</evidence>
<feature type="compositionally biased region" description="Polar residues" evidence="4">
    <location>
        <begin position="8"/>
        <end position="19"/>
    </location>
</feature>
<organism evidence="6 7">
    <name type="scientific">Castilleja foliolosa</name>
    <dbReference type="NCBI Taxonomy" id="1961234"/>
    <lineage>
        <taxon>Eukaryota</taxon>
        <taxon>Viridiplantae</taxon>
        <taxon>Streptophyta</taxon>
        <taxon>Embryophyta</taxon>
        <taxon>Tracheophyta</taxon>
        <taxon>Spermatophyta</taxon>
        <taxon>Magnoliopsida</taxon>
        <taxon>eudicotyledons</taxon>
        <taxon>Gunneridae</taxon>
        <taxon>Pentapetalae</taxon>
        <taxon>asterids</taxon>
        <taxon>lamiids</taxon>
        <taxon>Lamiales</taxon>
        <taxon>Orobanchaceae</taxon>
        <taxon>Pedicularideae</taxon>
        <taxon>Castillejinae</taxon>
        <taxon>Castilleja</taxon>
    </lineage>
</organism>
<feature type="domain" description="Plastid lipid-associated protein/fibrillin conserved" evidence="5">
    <location>
        <begin position="121"/>
        <end position="335"/>
    </location>
</feature>
<evidence type="ECO:0000256" key="4">
    <source>
        <dbReference type="SAM" id="MobiDB-lite"/>
    </source>
</evidence>
<sequence length="348" mass="37850">MSLLLNPHQPSSLFISQKTPKFLPKSTKPHSLSFSPSPKFIFSVRSSLNDPTDPSSKSENRPITDEWGEKADPQPEPASRFSGPDPPRDEDEWEGRSGVGLGNGTTPVADDKDEEGEKLLDLKRALVDTVYGSNFGFGTSPEVRAEVLELVSQLEAANPTSAPTESPELLDGNWVLVYTAFSELLPLLAAGSIPTVKVEKISQYIDTSSLTIDNSITISSPFSSLSFSASASFEVRSPSRIQVEFKQGTFNPPEIKSSIDLPESINIFGQNINLSSVQQSLSPLRNVVEGISQTISGQPPLKISIPGERTKSWLLITYLDKDVRISRGDGGLFVLVREMSPLLALANY</sequence>
<evidence type="ECO:0000256" key="3">
    <source>
        <dbReference type="ARBA" id="ARBA00022946"/>
    </source>
</evidence>
<dbReference type="GO" id="GO:0009536">
    <property type="term" value="C:plastid"/>
    <property type="evidence" value="ECO:0007669"/>
    <property type="project" value="UniProtKB-SubCell"/>
</dbReference>
<keyword evidence="2" id="KW-0934">Plastid</keyword>
<dbReference type="EMBL" id="JAVIJP010000007">
    <property type="protein sequence ID" value="KAL3649608.1"/>
    <property type="molecule type" value="Genomic_DNA"/>
</dbReference>
<proteinExistence type="predicted"/>
<feature type="region of interest" description="Disordered" evidence="4">
    <location>
        <begin position="1"/>
        <end position="114"/>
    </location>
</feature>
<keyword evidence="3" id="KW-0809">Transit peptide</keyword>
<evidence type="ECO:0000256" key="1">
    <source>
        <dbReference type="ARBA" id="ARBA00004474"/>
    </source>
</evidence>
<feature type="compositionally biased region" description="Polar residues" evidence="4">
    <location>
        <begin position="44"/>
        <end position="55"/>
    </location>
</feature>
<accession>A0ABD3E5H0</accession>
<dbReference type="AlphaFoldDB" id="A0ABD3E5H0"/>
<keyword evidence="7" id="KW-1185">Reference proteome</keyword>
<comment type="subcellular location">
    <subcellularLocation>
        <location evidence="1">Plastid</location>
    </subcellularLocation>
</comment>
<protein>
    <recommendedName>
        <fullName evidence="5">Plastid lipid-associated protein/fibrillin conserved domain-containing protein</fullName>
    </recommendedName>
</protein>
<reference evidence="7" key="1">
    <citation type="journal article" date="2024" name="IScience">
        <title>Strigolactones Initiate the Formation of Haustorium-like Structures in Castilleja.</title>
        <authorList>
            <person name="Buerger M."/>
            <person name="Peterson D."/>
            <person name="Chory J."/>
        </authorList>
    </citation>
    <scope>NUCLEOTIDE SEQUENCE [LARGE SCALE GENOMIC DNA]</scope>
</reference>
<comment type="caution">
    <text evidence="6">The sequence shown here is derived from an EMBL/GenBank/DDBJ whole genome shotgun (WGS) entry which is preliminary data.</text>
</comment>
<evidence type="ECO:0000313" key="7">
    <source>
        <dbReference type="Proteomes" id="UP001632038"/>
    </source>
</evidence>
<feature type="compositionally biased region" description="Basic and acidic residues" evidence="4">
    <location>
        <begin position="56"/>
        <end position="73"/>
    </location>
</feature>
<gene>
    <name evidence="6" type="ORF">CASFOL_006011</name>
</gene>
<dbReference type="InterPro" id="IPR006843">
    <property type="entry name" value="PAP/fibrillin_dom"/>
</dbReference>